<dbReference type="EMBL" id="QGMZ01000021">
    <property type="protein sequence ID" value="PWR73134.1"/>
    <property type="molecule type" value="Genomic_DNA"/>
</dbReference>
<keyword evidence="1" id="KW-0472">Membrane</keyword>
<evidence type="ECO:0000313" key="3">
    <source>
        <dbReference type="Proteomes" id="UP000245934"/>
    </source>
</evidence>
<keyword evidence="1" id="KW-0812">Transmembrane</keyword>
<dbReference type="Proteomes" id="UP000245934">
    <property type="component" value="Unassembled WGS sequence"/>
</dbReference>
<sequence>MFDWIISGFVFFFEKLSGSQFALVQMILSFIMSNQILFHRLLHLKSPDTGKRHILLSIKGPHNFSIHRSSNPAVP</sequence>
<comment type="caution">
    <text evidence="2">The sequence shown here is derived from an EMBL/GenBank/DDBJ whole genome shotgun (WGS) entry which is preliminary data.</text>
</comment>
<evidence type="ECO:0000256" key="1">
    <source>
        <dbReference type="SAM" id="Phobius"/>
    </source>
</evidence>
<gene>
    <name evidence="2" type="ORF">DLD82_11175</name>
</gene>
<keyword evidence="1" id="KW-1133">Transmembrane helix</keyword>
<dbReference type="AlphaFoldDB" id="A0A2V2MYD0"/>
<organism evidence="2 3">
    <name type="scientific">Methanospirillum stamsii</name>
    <dbReference type="NCBI Taxonomy" id="1277351"/>
    <lineage>
        <taxon>Archaea</taxon>
        <taxon>Methanobacteriati</taxon>
        <taxon>Methanobacteriota</taxon>
        <taxon>Stenosarchaea group</taxon>
        <taxon>Methanomicrobia</taxon>
        <taxon>Methanomicrobiales</taxon>
        <taxon>Methanospirillaceae</taxon>
        <taxon>Methanospirillum</taxon>
    </lineage>
</organism>
<protein>
    <submittedName>
        <fullName evidence="2">Uncharacterized protein</fullName>
    </submittedName>
</protein>
<evidence type="ECO:0000313" key="2">
    <source>
        <dbReference type="EMBL" id="PWR73134.1"/>
    </source>
</evidence>
<feature type="transmembrane region" description="Helical" evidence="1">
    <location>
        <begin position="20"/>
        <end position="42"/>
    </location>
</feature>
<proteinExistence type="predicted"/>
<keyword evidence="3" id="KW-1185">Reference proteome</keyword>
<accession>A0A2V2MYD0</accession>
<name>A0A2V2MYD0_9EURY</name>
<reference evidence="2 3" key="1">
    <citation type="submission" date="2018-05" db="EMBL/GenBank/DDBJ databases">
        <title>Draft genome of Methanospirillum stamsii Pt1.</title>
        <authorList>
            <person name="Dueholm M.S."/>
            <person name="Nielsen P.H."/>
            <person name="Bakmann L.F."/>
            <person name="Otzen D.E."/>
        </authorList>
    </citation>
    <scope>NUCLEOTIDE SEQUENCE [LARGE SCALE GENOMIC DNA]</scope>
    <source>
        <strain evidence="2 3">Pt1</strain>
    </source>
</reference>